<organism evidence="1 2">
    <name type="scientific">Catharanthus roseus</name>
    <name type="common">Madagascar periwinkle</name>
    <name type="synonym">Vinca rosea</name>
    <dbReference type="NCBI Taxonomy" id="4058"/>
    <lineage>
        <taxon>Eukaryota</taxon>
        <taxon>Viridiplantae</taxon>
        <taxon>Streptophyta</taxon>
        <taxon>Embryophyta</taxon>
        <taxon>Tracheophyta</taxon>
        <taxon>Spermatophyta</taxon>
        <taxon>Magnoliopsida</taxon>
        <taxon>eudicotyledons</taxon>
        <taxon>Gunneridae</taxon>
        <taxon>Pentapetalae</taxon>
        <taxon>asterids</taxon>
        <taxon>lamiids</taxon>
        <taxon>Gentianales</taxon>
        <taxon>Apocynaceae</taxon>
        <taxon>Rauvolfioideae</taxon>
        <taxon>Vinceae</taxon>
        <taxon>Catharanthinae</taxon>
        <taxon>Catharanthus</taxon>
    </lineage>
</organism>
<keyword evidence="2" id="KW-1185">Reference proteome</keyword>
<dbReference type="EMBL" id="CM044701">
    <property type="protein sequence ID" value="KAI5683397.1"/>
    <property type="molecule type" value="Genomic_DNA"/>
</dbReference>
<dbReference type="Proteomes" id="UP001060085">
    <property type="component" value="Linkage Group LG01"/>
</dbReference>
<reference evidence="2" key="1">
    <citation type="journal article" date="2023" name="Nat. Plants">
        <title>Single-cell RNA sequencing provides a high-resolution roadmap for understanding the multicellular compartmentation of specialized metabolism.</title>
        <authorList>
            <person name="Sun S."/>
            <person name="Shen X."/>
            <person name="Li Y."/>
            <person name="Li Y."/>
            <person name="Wang S."/>
            <person name="Li R."/>
            <person name="Zhang H."/>
            <person name="Shen G."/>
            <person name="Guo B."/>
            <person name="Wei J."/>
            <person name="Xu J."/>
            <person name="St-Pierre B."/>
            <person name="Chen S."/>
            <person name="Sun C."/>
        </authorList>
    </citation>
    <scope>NUCLEOTIDE SEQUENCE [LARGE SCALE GENOMIC DNA]</scope>
</reference>
<comment type="caution">
    <text evidence="1">The sequence shown here is derived from an EMBL/GenBank/DDBJ whole genome shotgun (WGS) entry which is preliminary data.</text>
</comment>
<evidence type="ECO:0000313" key="2">
    <source>
        <dbReference type="Proteomes" id="UP001060085"/>
    </source>
</evidence>
<accession>A0ACC0CEY2</accession>
<name>A0ACC0CEY2_CATRO</name>
<evidence type="ECO:0000313" key="1">
    <source>
        <dbReference type="EMBL" id="KAI5683397.1"/>
    </source>
</evidence>
<sequence length="187" mass="21667">MEKEVKRKQGWMTMTNTMKKKYHGRHSHKIGVYPHAHAQAARLTNDQLKLTEEFSRCQVAPRNIMAINKLYIMSGKDEEKEDGGTYNMPLLEAVGMTLTGKIFTVATTFIQNEKAETYEWCYNSLRIYISNLSSLPLKTTNRAVSENSMLKAWIATRHNDLDTVFLKIDYLIEDRLLRLRPPLNILD</sequence>
<proteinExistence type="predicted"/>
<protein>
    <submittedName>
        <fullName evidence="1">Uncharacterized protein</fullName>
    </submittedName>
</protein>
<gene>
    <name evidence="1" type="ORF">M9H77_04625</name>
</gene>